<evidence type="ECO:0000256" key="6">
    <source>
        <dbReference type="ARBA" id="ARBA00022679"/>
    </source>
</evidence>
<dbReference type="GO" id="GO:0034045">
    <property type="term" value="C:phagophore assembly site membrane"/>
    <property type="evidence" value="ECO:0007669"/>
    <property type="project" value="TreeGrafter"/>
</dbReference>
<evidence type="ECO:0000256" key="1">
    <source>
        <dbReference type="ARBA" id="ARBA00004496"/>
    </source>
</evidence>
<evidence type="ECO:0000256" key="5">
    <source>
        <dbReference type="ARBA" id="ARBA00022527"/>
    </source>
</evidence>
<dbReference type="InterPro" id="IPR000719">
    <property type="entry name" value="Prot_kinase_dom"/>
</dbReference>
<dbReference type="SMART" id="SM00745">
    <property type="entry name" value="MIT"/>
    <property type="match status" value="1"/>
</dbReference>
<dbReference type="InterPro" id="IPR008271">
    <property type="entry name" value="Ser/Thr_kinase_AS"/>
</dbReference>
<feature type="region of interest" description="Disordered" evidence="13">
    <location>
        <begin position="608"/>
        <end position="630"/>
    </location>
</feature>
<dbReference type="InterPro" id="IPR011009">
    <property type="entry name" value="Kinase-like_dom_sf"/>
</dbReference>
<keyword evidence="5" id="KW-0723">Serine/threonine-protein kinase</keyword>
<gene>
    <name evidence="15" type="ORF">Cfor_03322</name>
</gene>
<dbReference type="AlphaFoldDB" id="A0A6L2PBM4"/>
<dbReference type="Gene3D" id="1.10.510.10">
    <property type="entry name" value="Transferase(Phosphotransferase) domain 1"/>
    <property type="match status" value="1"/>
</dbReference>
<dbReference type="EC" id="2.7.11.1" evidence="2"/>
<dbReference type="GO" id="GO:0004674">
    <property type="term" value="F:protein serine/threonine kinase activity"/>
    <property type="evidence" value="ECO:0007669"/>
    <property type="project" value="UniProtKB-KW"/>
</dbReference>
<comment type="caution">
    <text evidence="15">The sequence shown here is derived from an EMBL/GenBank/DDBJ whole genome shotgun (WGS) entry which is preliminary data.</text>
</comment>
<dbReference type="PANTHER" id="PTHR24348:SF65">
    <property type="entry name" value="SERINE_THREONINE-PROTEIN KINASE ULK3"/>
    <property type="match status" value="1"/>
</dbReference>
<dbReference type="Proteomes" id="UP000502823">
    <property type="component" value="Unassembled WGS sequence"/>
</dbReference>
<evidence type="ECO:0000256" key="11">
    <source>
        <dbReference type="ARBA" id="ARBA00047899"/>
    </source>
</evidence>
<dbReference type="EMBL" id="BLKM01003820">
    <property type="protein sequence ID" value="GFG29746.1"/>
    <property type="molecule type" value="Genomic_DNA"/>
</dbReference>
<dbReference type="GO" id="GO:0061709">
    <property type="term" value="P:reticulophagy"/>
    <property type="evidence" value="ECO:0007669"/>
    <property type="project" value="TreeGrafter"/>
</dbReference>
<dbReference type="GO" id="GO:0000045">
    <property type="term" value="P:autophagosome assembly"/>
    <property type="evidence" value="ECO:0007669"/>
    <property type="project" value="TreeGrafter"/>
</dbReference>
<dbReference type="Gene3D" id="1.20.58.80">
    <property type="entry name" value="Phosphotransferase system, lactose/cellobiose-type IIA subunit"/>
    <property type="match status" value="2"/>
</dbReference>
<comment type="catalytic activity">
    <reaction evidence="11">
        <text>L-threonyl-[protein] + ATP = O-phospho-L-threonyl-[protein] + ADP + H(+)</text>
        <dbReference type="Rhea" id="RHEA:46608"/>
        <dbReference type="Rhea" id="RHEA-COMP:11060"/>
        <dbReference type="Rhea" id="RHEA-COMP:11605"/>
        <dbReference type="ChEBI" id="CHEBI:15378"/>
        <dbReference type="ChEBI" id="CHEBI:30013"/>
        <dbReference type="ChEBI" id="CHEBI:30616"/>
        <dbReference type="ChEBI" id="CHEBI:61977"/>
        <dbReference type="ChEBI" id="CHEBI:456216"/>
        <dbReference type="EC" id="2.7.11.1"/>
    </reaction>
</comment>
<dbReference type="GO" id="GO:0000422">
    <property type="term" value="P:autophagy of mitochondrion"/>
    <property type="evidence" value="ECO:0007669"/>
    <property type="project" value="TreeGrafter"/>
</dbReference>
<feature type="domain" description="Protein kinase" evidence="14">
    <location>
        <begin position="1"/>
        <end position="180"/>
    </location>
</feature>
<dbReference type="SUPFAM" id="SSF116846">
    <property type="entry name" value="MIT domain"/>
    <property type="match status" value="2"/>
</dbReference>
<sequence>MEYCEHGDLSCFIRKRRKLPEVTCKKFLQQLALALKFLRSHNVCHMDLKPQNLLLTSKPSLRLKLADFGFAQYLSADDQNSSMRGSPLYMAPEILLKKKYDARVDLWSVGVIMYECLFGRAPYSSSNFKELAEKIKSQLPIQVPPGSQISSDCRDLLMSLLQHEPDKRIDYEAFFQHSFLDLEHMPTPESYQKAVDLVYSAVKHDTEKNFVEAFSLYCDSLRYFIPLINAEVDVKKKASMHSKVNEYIKRAEDLKKIVYATEDAGNGSQIQNYQKVRTLNCDELRYLCSRTPAMAAALEIGSSAEHYVAEGHYQSALDKFQSCLGILIPLLSNEPKGHRRDLLHNQIQLWMKQAEMKQHTASRQGMSLLGAKFGHSLAQGWQFARKNAQACPTDSRPICCCVRMDDSWGTGVRAVRLFHTNSFSFFCNQDGCVLQLPDRRSINNHCSWKIFGCLLNNIRGASPSFTRSHAEWFVVFTEYDKRTTATRLRLFPLKAVFRDFKFHSAVKIDLQVAFFVSICLLLMRCNDIEATGPWITYNASNRLLSMDSYYFLHCLLRQLRANVCEYKKEVAEALKLPRQNRPTNKHFQKRLCCCSTLVFGCTTLDRVGSGASSELPAESKRPEAGSQARNGQQYATYSVVVLNL</sequence>
<dbReference type="FunFam" id="1.10.510.10:FF:000804">
    <property type="entry name" value="Blast:Serine/threonine-protein kinase ULK3"/>
    <property type="match status" value="1"/>
</dbReference>
<comment type="subcellular location">
    <subcellularLocation>
        <location evidence="1">Cytoplasm</location>
    </subcellularLocation>
</comment>
<reference evidence="16" key="1">
    <citation type="submission" date="2020-01" db="EMBL/GenBank/DDBJ databases">
        <title>Draft genome sequence of the Termite Coptotermes fromosanus.</title>
        <authorList>
            <person name="Itakura S."/>
            <person name="Yosikawa Y."/>
            <person name="Umezawa K."/>
        </authorList>
    </citation>
    <scope>NUCLEOTIDE SEQUENCE [LARGE SCALE GENOMIC DNA]</scope>
</reference>
<evidence type="ECO:0000256" key="12">
    <source>
        <dbReference type="ARBA" id="ARBA00048679"/>
    </source>
</evidence>
<dbReference type="InterPro" id="IPR045269">
    <property type="entry name" value="Atg1-like"/>
</dbReference>
<organism evidence="15 16">
    <name type="scientific">Coptotermes formosanus</name>
    <name type="common">Formosan subterranean termite</name>
    <dbReference type="NCBI Taxonomy" id="36987"/>
    <lineage>
        <taxon>Eukaryota</taxon>
        <taxon>Metazoa</taxon>
        <taxon>Ecdysozoa</taxon>
        <taxon>Arthropoda</taxon>
        <taxon>Hexapoda</taxon>
        <taxon>Insecta</taxon>
        <taxon>Pterygota</taxon>
        <taxon>Neoptera</taxon>
        <taxon>Polyneoptera</taxon>
        <taxon>Dictyoptera</taxon>
        <taxon>Blattodea</taxon>
        <taxon>Blattoidea</taxon>
        <taxon>Termitoidae</taxon>
        <taxon>Rhinotermitidae</taxon>
        <taxon>Coptotermes</taxon>
    </lineage>
</organism>
<accession>A0A6L2PBM4</accession>
<keyword evidence="7" id="KW-0677">Repeat</keyword>
<evidence type="ECO:0000256" key="13">
    <source>
        <dbReference type="SAM" id="MobiDB-lite"/>
    </source>
</evidence>
<keyword evidence="8" id="KW-0418">Kinase</keyword>
<dbReference type="InterPro" id="IPR007330">
    <property type="entry name" value="MIT_dom"/>
</dbReference>
<dbReference type="SMART" id="SM00220">
    <property type="entry name" value="S_TKc"/>
    <property type="match status" value="1"/>
</dbReference>
<dbReference type="PROSITE" id="PS00108">
    <property type="entry name" value="PROTEIN_KINASE_ST"/>
    <property type="match status" value="1"/>
</dbReference>
<dbReference type="OrthoDB" id="346907at2759"/>
<dbReference type="SUPFAM" id="SSF56112">
    <property type="entry name" value="Protein kinase-like (PK-like)"/>
    <property type="match status" value="1"/>
</dbReference>
<dbReference type="PANTHER" id="PTHR24348">
    <property type="entry name" value="SERINE/THREONINE-PROTEIN KINASE UNC-51-RELATED"/>
    <property type="match status" value="1"/>
</dbReference>
<dbReference type="InParanoid" id="A0A6L2PBM4"/>
<dbReference type="InterPro" id="IPR036181">
    <property type="entry name" value="MIT_dom_sf"/>
</dbReference>
<keyword evidence="4" id="KW-0963">Cytoplasm</keyword>
<evidence type="ECO:0000256" key="2">
    <source>
        <dbReference type="ARBA" id="ARBA00012513"/>
    </source>
</evidence>
<evidence type="ECO:0000256" key="4">
    <source>
        <dbReference type="ARBA" id="ARBA00022490"/>
    </source>
</evidence>
<dbReference type="Pfam" id="PF04212">
    <property type="entry name" value="MIT"/>
    <property type="match status" value="2"/>
</dbReference>
<dbReference type="GO" id="GO:0005776">
    <property type="term" value="C:autophagosome"/>
    <property type="evidence" value="ECO:0007669"/>
    <property type="project" value="TreeGrafter"/>
</dbReference>
<dbReference type="GO" id="GO:0034727">
    <property type="term" value="P:piecemeal microautophagy of the nucleus"/>
    <property type="evidence" value="ECO:0007669"/>
    <property type="project" value="TreeGrafter"/>
</dbReference>
<evidence type="ECO:0000313" key="15">
    <source>
        <dbReference type="EMBL" id="GFG29746.1"/>
    </source>
</evidence>
<dbReference type="GO" id="GO:0005524">
    <property type="term" value="F:ATP binding"/>
    <property type="evidence" value="ECO:0007669"/>
    <property type="project" value="InterPro"/>
</dbReference>
<keyword evidence="16" id="KW-1185">Reference proteome</keyword>
<keyword evidence="9" id="KW-0072">Autophagy</keyword>
<comment type="catalytic activity">
    <reaction evidence="12">
        <text>L-seryl-[protein] + ATP = O-phospho-L-seryl-[protein] + ADP + H(+)</text>
        <dbReference type="Rhea" id="RHEA:17989"/>
        <dbReference type="Rhea" id="RHEA-COMP:9863"/>
        <dbReference type="Rhea" id="RHEA-COMP:11604"/>
        <dbReference type="ChEBI" id="CHEBI:15378"/>
        <dbReference type="ChEBI" id="CHEBI:29999"/>
        <dbReference type="ChEBI" id="CHEBI:30616"/>
        <dbReference type="ChEBI" id="CHEBI:83421"/>
        <dbReference type="ChEBI" id="CHEBI:456216"/>
        <dbReference type="EC" id="2.7.11.1"/>
    </reaction>
</comment>
<dbReference type="GO" id="GO:0010506">
    <property type="term" value="P:regulation of autophagy"/>
    <property type="evidence" value="ECO:0007669"/>
    <property type="project" value="InterPro"/>
</dbReference>
<evidence type="ECO:0000256" key="10">
    <source>
        <dbReference type="ARBA" id="ARBA00032242"/>
    </source>
</evidence>
<evidence type="ECO:0000259" key="14">
    <source>
        <dbReference type="PROSITE" id="PS50011"/>
    </source>
</evidence>
<evidence type="ECO:0000313" key="16">
    <source>
        <dbReference type="Proteomes" id="UP000502823"/>
    </source>
</evidence>
<name>A0A6L2PBM4_COPFO</name>
<keyword evidence="6" id="KW-0808">Transferase</keyword>
<evidence type="ECO:0000256" key="7">
    <source>
        <dbReference type="ARBA" id="ARBA00022737"/>
    </source>
</evidence>
<evidence type="ECO:0000256" key="3">
    <source>
        <dbReference type="ARBA" id="ARBA00021644"/>
    </source>
</evidence>
<evidence type="ECO:0000256" key="9">
    <source>
        <dbReference type="ARBA" id="ARBA00023006"/>
    </source>
</evidence>
<evidence type="ECO:0000256" key="8">
    <source>
        <dbReference type="ARBA" id="ARBA00022777"/>
    </source>
</evidence>
<dbReference type="GO" id="GO:0005829">
    <property type="term" value="C:cytosol"/>
    <property type="evidence" value="ECO:0007669"/>
    <property type="project" value="TreeGrafter"/>
</dbReference>
<protein>
    <recommendedName>
        <fullName evidence="3">Serine/threonine-protein kinase ULK3</fullName>
        <ecNumber evidence="2">2.7.11.1</ecNumber>
    </recommendedName>
    <alternativeName>
        <fullName evidence="10">Unc-51-like kinase 3</fullName>
    </alternativeName>
</protein>
<dbReference type="Pfam" id="PF00069">
    <property type="entry name" value="Pkinase"/>
    <property type="match status" value="1"/>
</dbReference>
<dbReference type="PROSITE" id="PS50011">
    <property type="entry name" value="PROTEIN_KINASE_DOM"/>
    <property type="match status" value="1"/>
</dbReference>
<proteinExistence type="predicted"/>
<dbReference type="FunCoup" id="A0A6L2PBM4">
    <property type="interactions" value="1287"/>
</dbReference>
<dbReference type="GO" id="GO:0042594">
    <property type="term" value="P:response to starvation"/>
    <property type="evidence" value="ECO:0007669"/>
    <property type="project" value="TreeGrafter"/>
</dbReference>